<keyword evidence="5" id="KW-1185">Reference proteome</keyword>
<comment type="caution">
    <text evidence="4">The sequence shown here is derived from an EMBL/GenBank/DDBJ whole genome shotgun (WGS) entry which is preliminary data.</text>
</comment>
<proteinExistence type="predicted"/>
<organism evidence="4 5">
    <name type="scientific">Mytilus galloprovincialis</name>
    <name type="common">Mediterranean mussel</name>
    <dbReference type="NCBI Taxonomy" id="29158"/>
    <lineage>
        <taxon>Eukaryota</taxon>
        <taxon>Metazoa</taxon>
        <taxon>Spiralia</taxon>
        <taxon>Lophotrochozoa</taxon>
        <taxon>Mollusca</taxon>
        <taxon>Bivalvia</taxon>
        <taxon>Autobranchia</taxon>
        <taxon>Pteriomorphia</taxon>
        <taxon>Mytilida</taxon>
        <taxon>Mytiloidea</taxon>
        <taxon>Mytilidae</taxon>
        <taxon>Mytilinae</taxon>
        <taxon>Mytilus</taxon>
    </lineage>
</organism>
<evidence type="ECO:0000313" key="4">
    <source>
        <dbReference type="EMBL" id="VDI72380.1"/>
    </source>
</evidence>
<feature type="region of interest" description="Disordered" evidence="1">
    <location>
        <begin position="252"/>
        <end position="279"/>
    </location>
</feature>
<sequence>MSFNFQMLLVVLVAFTGKSSQQVVTTNIDDIVGQIATGNIDEIFLINEGIVSSSPTNTCDGTFLGGFLFGRLLAPMAMADGSTMTTGQVMVMTLMSILTGVPQTAVPMVCPPQLTTTPCPSTPPQRTINRVILCGGDVPAFISCDSQINIVEAVYGRLDPNICPDPRILTTSCRSPTSDALVKTDCNGQTICQLVANNGKFGEPCQETGTSKADALQCGAQPFFVWKRINPAKLMIDKIARSIICLRETITEEEDHSSKETEQSDIQTADSDWDPVEQGNEPEQLAIQTADSDWDPVEQGNEPEQLDIQTADSDWDPVEQRNEPEQSDIQTGTLSNNEMNQNSRTFRLLIQTGTLSNNEMNQNSRTFR</sequence>
<evidence type="ECO:0000256" key="2">
    <source>
        <dbReference type="SAM" id="SignalP"/>
    </source>
</evidence>
<dbReference type="AlphaFoldDB" id="A0A8B6H253"/>
<dbReference type="GO" id="GO:0030246">
    <property type="term" value="F:carbohydrate binding"/>
    <property type="evidence" value="ECO:0007669"/>
    <property type="project" value="InterPro"/>
</dbReference>
<feature type="signal peptide" evidence="2">
    <location>
        <begin position="1"/>
        <end position="21"/>
    </location>
</feature>
<reference evidence="4" key="1">
    <citation type="submission" date="2018-11" db="EMBL/GenBank/DDBJ databases">
        <authorList>
            <person name="Alioto T."/>
            <person name="Alioto T."/>
        </authorList>
    </citation>
    <scope>NUCLEOTIDE SEQUENCE</scope>
</reference>
<evidence type="ECO:0000313" key="5">
    <source>
        <dbReference type="Proteomes" id="UP000596742"/>
    </source>
</evidence>
<feature type="compositionally biased region" description="Polar residues" evidence="1">
    <location>
        <begin position="327"/>
        <end position="341"/>
    </location>
</feature>
<dbReference type="Proteomes" id="UP000596742">
    <property type="component" value="Unassembled WGS sequence"/>
</dbReference>
<dbReference type="PANTHER" id="PTHR46780">
    <property type="entry name" value="PROTEIN EVA-1"/>
    <property type="match status" value="1"/>
</dbReference>
<dbReference type="OrthoDB" id="6120134at2759"/>
<dbReference type="InterPro" id="IPR000922">
    <property type="entry name" value="Lectin_gal-bd_dom"/>
</dbReference>
<feature type="region of interest" description="Disordered" evidence="1">
    <location>
        <begin position="307"/>
        <end position="341"/>
    </location>
</feature>
<evidence type="ECO:0000259" key="3">
    <source>
        <dbReference type="PROSITE" id="PS50228"/>
    </source>
</evidence>
<dbReference type="EMBL" id="UYJE01009318">
    <property type="protein sequence ID" value="VDI72380.1"/>
    <property type="molecule type" value="Genomic_DNA"/>
</dbReference>
<feature type="chain" id="PRO_5032436506" description="SUEL-type lectin domain-containing protein" evidence="2">
    <location>
        <begin position="22"/>
        <end position="368"/>
    </location>
</feature>
<protein>
    <recommendedName>
        <fullName evidence="3">SUEL-type lectin domain-containing protein</fullName>
    </recommendedName>
</protein>
<dbReference type="Pfam" id="PF02140">
    <property type="entry name" value="SUEL_Lectin"/>
    <property type="match status" value="1"/>
</dbReference>
<gene>
    <name evidence="4" type="ORF">MGAL_10B007750</name>
</gene>
<keyword evidence="2" id="KW-0732">Signal</keyword>
<accession>A0A8B6H253</accession>
<dbReference type="CDD" id="cd22827">
    <property type="entry name" value="Gal_Rha_Lectin_SUL-I-like"/>
    <property type="match status" value="1"/>
</dbReference>
<evidence type="ECO:0000256" key="1">
    <source>
        <dbReference type="SAM" id="MobiDB-lite"/>
    </source>
</evidence>
<dbReference type="Gene3D" id="2.60.120.740">
    <property type="match status" value="1"/>
</dbReference>
<dbReference type="PROSITE" id="PS50228">
    <property type="entry name" value="SUEL_LECTIN"/>
    <property type="match status" value="1"/>
</dbReference>
<name>A0A8B6H253_MYTGA</name>
<feature type="domain" description="SUEL-type lectin" evidence="3">
    <location>
        <begin position="134"/>
        <end position="219"/>
    </location>
</feature>
<dbReference type="InterPro" id="IPR043159">
    <property type="entry name" value="Lectin_gal-bd_sf"/>
</dbReference>